<dbReference type="STRING" id="1211777.BN77_3528"/>
<organism evidence="1 2">
    <name type="scientific">Rhizobium mesoamericanum STM3625</name>
    <dbReference type="NCBI Taxonomy" id="1211777"/>
    <lineage>
        <taxon>Bacteria</taxon>
        <taxon>Pseudomonadati</taxon>
        <taxon>Pseudomonadota</taxon>
        <taxon>Alphaproteobacteria</taxon>
        <taxon>Hyphomicrobiales</taxon>
        <taxon>Rhizobiaceae</taxon>
        <taxon>Rhizobium/Agrobacterium group</taxon>
        <taxon>Rhizobium</taxon>
    </lineage>
</organism>
<accession>K0PXR0</accession>
<proteinExistence type="predicted"/>
<protein>
    <submittedName>
        <fullName evidence="1">Uncharacterized protein</fullName>
    </submittedName>
</protein>
<evidence type="ECO:0000313" key="2">
    <source>
        <dbReference type="Proteomes" id="UP000009319"/>
    </source>
</evidence>
<reference evidence="1 2" key="1">
    <citation type="journal article" date="2013" name="Genome Announc.">
        <title>Draft Genome Sequence of Rhizobium mesoamericanum STM3625, a Nitrogen-Fixing Symbiont of Mimosa pudica Isolated in French Guiana (South America).</title>
        <authorList>
            <person name="Moulin L."/>
            <person name="Mornico D."/>
            <person name="Melkonian R."/>
            <person name="Klonowska A."/>
        </authorList>
    </citation>
    <scope>NUCLEOTIDE SEQUENCE [LARGE SCALE GENOMIC DNA]</scope>
    <source>
        <strain evidence="1 2">STM3625</strain>
    </source>
</reference>
<sequence length="59" mass="6917">MFRSHAILPALICDRLSTDEQREFPHGEYIGVSHNWESGREFHRHWPDEVEAQIVLGES</sequence>
<dbReference type="EMBL" id="CANI01000024">
    <property type="protein sequence ID" value="CCM76510.1"/>
    <property type="molecule type" value="Genomic_DNA"/>
</dbReference>
<dbReference type="AlphaFoldDB" id="K0PXR0"/>
<name>K0PXR0_9HYPH</name>
<gene>
    <name evidence="1" type="ORF">BN77_3528</name>
</gene>
<dbReference type="HOGENOM" id="CLU_2957537_0_0_5"/>
<dbReference type="Proteomes" id="UP000009319">
    <property type="component" value="Unassembled WGS sequence"/>
</dbReference>
<comment type="caution">
    <text evidence="1">The sequence shown here is derived from an EMBL/GenBank/DDBJ whole genome shotgun (WGS) entry which is preliminary data.</text>
</comment>
<keyword evidence="2" id="KW-1185">Reference proteome</keyword>
<evidence type="ECO:0000313" key="1">
    <source>
        <dbReference type="EMBL" id="CCM76510.1"/>
    </source>
</evidence>